<comment type="similarity">
    <text evidence="2">Belongs to the MiT/TFE family.</text>
</comment>
<dbReference type="InterPro" id="IPR011598">
    <property type="entry name" value="bHLH_dom"/>
</dbReference>
<dbReference type="PROSITE" id="PS50888">
    <property type="entry name" value="BHLH"/>
    <property type="match status" value="1"/>
</dbReference>
<dbReference type="GO" id="GO:0005634">
    <property type="term" value="C:nucleus"/>
    <property type="evidence" value="ECO:0007669"/>
    <property type="project" value="UniProtKB-SubCell"/>
</dbReference>
<dbReference type="SUPFAM" id="SSF47459">
    <property type="entry name" value="HLH, helix-loop-helix DNA-binding domain"/>
    <property type="match status" value="1"/>
</dbReference>
<evidence type="ECO:0000256" key="4">
    <source>
        <dbReference type="ARBA" id="ARBA00023125"/>
    </source>
</evidence>
<name>A0A8B8B1H2_CRAVI</name>
<protein>
    <submittedName>
        <fullName evidence="10">Uncharacterized protein LOC111106676</fullName>
    </submittedName>
</protein>
<evidence type="ECO:0000256" key="7">
    <source>
        <dbReference type="SAM" id="MobiDB-lite"/>
    </source>
</evidence>
<feature type="domain" description="BHLH" evidence="8">
    <location>
        <begin position="70"/>
        <end position="123"/>
    </location>
</feature>
<keyword evidence="9" id="KW-1185">Reference proteome</keyword>
<dbReference type="PANTHER" id="PTHR45776">
    <property type="entry name" value="MIP04163P"/>
    <property type="match status" value="1"/>
</dbReference>
<feature type="compositionally biased region" description="Polar residues" evidence="7">
    <location>
        <begin position="378"/>
        <end position="395"/>
    </location>
</feature>
<dbReference type="InterPro" id="IPR036638">
    <property type="entry name" value="HLH_DNA-bd_sf"/>
</dbReference>
<sequence>MVTVDSLIGSVISAVQVDASYDEDLETVEHTVTLPEDSMDNLTTESSKGESSAKIFMSVEEEESWRKDRRKKDNHNIIERRRRYNINDRIKELARLLPSSIPNDLKQNKGSILKASVEYIKDLKKDKQKLHKMEERQKVMDNKCQKLLFRIFQLELKLKLYGLTEDLDDFRVKKKKPKRRLSEINAVVEGLCKQNIKSPVQQNIGKSPPTVKKNRGSAQSSPEQKSTDDVKHGLRQHLSKKMAAAGKQNTDHLMTGPEFYRHPENQNEIREIDSPMFSQMVGVPPKKKILQSNSSLNQGGEKKAETDAQEREEVIELSTEQCNILLDLFENHGNVNEILVNTEVMSQPEESPVAEECLSPVTATSNMLEKLLRGMGGNSDSSGLEDSTESMTGLR</sequence>
<gene>
    <name evidence="10" type="primary">LOC111106676</name>
</gene>
<evidence type="ECO:0000256" key="3">
    <source>
        <dbReference type="ARBA" id="ARBA00023015"/>
    </source>
</evidence>
<reference evidence="10" key="2">
    <citation type="submission" date="2025-08" db="UniProtKB">
        <authorList>
            <consortium name="RefSeq"/>
        </authorList>
    </citation>
    <scope>IDENTIFICATION</scope>
    <source>
        <tissue evidence="10">Whole sample</tissue>
    </source>
</reference>
<dbReference type="KEGG" id="cvn:111106676"/>
<dbReference type="GO" id="GO:0000978">
    <property type="term" value="F:RNA polymerase II cis-regulatory region sequence-specific DNA binding"/>
    <property type="evidence" value="ECO:0007669"/>
    <property type="project" value="TreeGrafter"/>
</dbReference>
<feature type="region of interest" description="Disordered" evidence="7">
    <location>
        <begin position="375"/>
        <end position="395"/>
    </location>
</feature>
<dbReference type="Proteomes" id="UP000694844">
    <property type="component" value="Chromosome 1"/>
</dbReference>
<dbReference type="SMART" id="SM00353">
    <property type="entry name" value="HLH"/>
    <property type="match status" value="1"/>
</dbReference>
<keyword evidence="4" id="KW-0238">DNA-binding</keyword>
<feature type="region of interest" description="Disordered" evidence="7">
    <location>
        <begin position="199"/>
        <end position="235"/>
    </location>
</feature>
<dbReference type="AlphaFoldDB" id="A0A8B8B1H2"/>
<dbReference type="PANTHER" id="PTHR45776:SF2">
    <property type="entry name" value="MIP04163P"/>
    <property type="match status" value="1"/>
</dbReference>
<dbReference type="Gene3D" id="4.10.280.10">
    <property type="entry name" value="Helix-loop-helix DNA-binding domain"/>
    <property type="match status" value="1"/>
</dbReference>
<evidence type="ECO:0000256" key="2">
    <source>
        <dbReference type="ARBA" id="ARBA00008289"/>
    </source>
</evidence>
<comment type="subcellular location">
    <subcellularLocation>
        <location evidence="1">Nucleus</location>
    </subcellularLocation>
</comment>
<evidence type="ECO:0000313" key="10">
    <source>
        <dbReference type="RefSeq" id="XP_022297166.1"/>
    </source>
</evidence>
<evidence type="ECO:0000313" key="9">
    <source>
        <dbReference type="Proteomes" id="UP000694844"/>
    </source>
</evidence>
<dbReference type="Pfam" id="PF00010">
    <property type="entry name" value="HLH"/>
    <property type="match status" value="1"/>
</dbReference>
<keyword evidence="3" id="KW-0805">Transcription regulation</keyword>
<dbReference type="RefSeq" id="XP_022297166.1">
    <property type="nucleotide sequence ID" value="XM_022441458.1"/>
</dbReference>
<accession>A0A8B8B1H2</accession>
<reference evidence="9" key="1">
    <citation type="submission" date="2024-06" db="UniProtKB">
        <authorList>
            <consortium name="RefSeq"/>
        </authorList>
    </citation>
    <scope>NUCLEOTIDE SEQUENCE [LARGE SCALE GENOMIC DNA]</scope>
</reference>
<keyword evidence="5" id="KW-0804">Transcription</keyword>
<dbReference type="CDD" id="cd11397">
    <property type="entry name" value="bHLHzip_MITF_like"/>
    <property type="match status" value="1"/>
</dbReference>
<evidence type="ECO:0000259" key="8">
    <source>
        <dbReference type="PROSITE" id="PS50888"/>
    </source>
</evidence>
<proteinExistence type="inferred from homology"/>
<organism evidence="9 10">
    <name type="scientific">Crassostrea virginica</name>
    <name type="common">Eastern oyster</name>
    <dbReference type="NCBI Taxonomy" id="6565"/>
    <lineage>
        <taxon>Eukaryota</taxon>
        <taxon>Metazoa</taxon>
        <taxon>Spiralia</taxon>
        <taxon>Lophotrochozoa</taxon>
        <taxon>Mollusca</taxon>
        <taxon>Bivalvia</taxon>
        <taxon>Autobranchia</taxon>
        <taxon>Pteriomorphia</taxon>
        <taxon>Ostreida</taxon>
        <taxon>Ostreoidea</taxon>
        <taxon>Ostreidae</taxon>
        <taxon>Crassostrea</taxon>
    </lineage>
</organism>
<keyword evidence="6" id="KW-0539">Nucleus</keyword>
<dbReference type="OrthoDB" id="6242697at2759"/>
<dbReference type="GO" id="GO:0000981">
    <property type="term" value="F:DNA-binding transcription factor activity, RNA polymerase II-specific"/>
    <property type="evidence" value="ECO:0007669"/>
    <property type="project" value="TreeGrafter"/>
</dbReference>
<dbReference type="GO" id="GO:0046983">
    <property type="term" value="F:protein dimerization activity"/>
    <property type="evidence" value="ECO:0007669"/>
    <property type="project" value="InterPro"/>
</dbReference>
<evidence type="ECO:0000256" key="1">
    <source>
        <dbReference type="ARBA" id="ARBA00004123"/>
    </source>
</evidence>
<evidence type="ECO:0000256" key="5">
    <source>
        <dbReference type="ARBA" id="ARBA00023163"/>
    </source>
</evidence>
<dbReference type="GeneID" id="111106676"/>
<evidence type="ECO:0000256" key="6">
    <source>
        <dbReference type="ARBA" id="ARBA00023242"/>
    </source>
</evidence>